<accession>A0A9J6FMA0</accession>
<sequence>MQSEQTLTFKGESCQVRWETKKGMFNGTVCANEDNLEYVAALARRWQVCEVTALEEPEDIAVQLRL</sequence>
<evidence type="ECO:0000313" key="1">
    <source>
        <dbReference type="EMBL" id="KAH9363124.1"/>
    </source>
</evidence>
<dbReference type="EMBL" id="JABSTR010000001">
    <property type="protein sequence ID" value="KAH9363124.1"/>
    <property type="molecule type" value="Genomic_DNA"/>
</dbReference>
<gene>
    <name evidence="1" type="ORF">HPB48_014094</name>
</gene>
<comment type="caution">
    <text evidence="1">The sequence shown here is derived from an EMBL/GenBank/DDBJ whole genome shotgun (WGS) entry which is preliminary data.</text>
</comment>
<dbReference type="VEuPathDB" id="VectorBase:HLOH_052416"/>
<evidence type="ECO:0000313" key="2">
    <source>
        <dbReference type="Proteomes" id="UP000821853"/>
    </source>
</evidence>
<protein>
    <submittedName>
        <fullName evidence="1">Uncharacterized protein</fullName>
    </submittedName>
</protein>
<proteinExistence type="predicted"/>
<keyword evidence="2" id="KW-1185">Reference proteome</keyword>
<name>A0A9J6FMA0_HAELO</name>
<organism evidence="1 2">
    <name type="scientific">Haemaphysalis longicornis</name>
    <name type="common">Bush tick</name>
    <dbReference type="NCBI Taxonomy" id="44386"/>
    <lineage>
        <taxon>Eukaryota</taxon>
        <taxon>Metazoa</taxon>
        <taxon>Ecdysozoa</taxon>
        <taxon>Arthropoda</taxon>
        <taxon>Chelicerata</taxon>
        <taxon>Arachnida</taxon>
        <taxon>Acari</taxon>
        <taxon>Parasitiformes</taxon>
        <taxon>Ixodida</taxon>
        <taxon>Ixodoidea</taxon>
        <taxon>Ixodidae</taxon>
        <taxon>Haemaphysalinae</taxon>
        <taxon>Haemaphysalis</taxon>
    </lineage>
</organism>
<reference evidence="1 2" key="1">
    <citation type="journal article" date="2020" name="Cell">
        <title>Large-Scale Comparative Analyses of Tick Genomes Elucidate Their Genetic Diversity and Vector Capacities.</title>
        <authorList>
            <consortium name="Tick Genome and Microbiome Consortium (TIGMIC)"/>
            <person name="Jia N."/>
            <person name="Wang J."/>
            <person name="Shi W."/>
            <person name="Du L."/>
            <person name="Sun Y."/>
            <person name="Zhan W."/>
            <person name="Jiang J.F."/>
            <person name="Wang Q."/>
            <person name="Zhang B."/>
            <person name="Ji P."/>
            <person name="Bell-Sakyi L."/>
            <person name="Cui X.M."/>
            <person name="Yuan T.T."/>
            <person name="Jiang B.G."/>
            <person name="Yang W.F."/>
            <person name="Lam T.T."/>
            <person name="Chang Q.C."/>
            <person name="Ding S.J."/>
            <person name="Wang X.J."/>
            <person name="Zhu J.G."/>
            <person name="Ruan X.D."/>
            <person name="Zhao L."/>
            <person name="Wei J.T."/>
            <person name="Ye R.Z."/>
            <person name="Que T.C."/>
            <person name="Du C.H."/>
            <person name="Zhou Y.H."/>
            <person name="Cheng J.X."/>
            <person name="Dai P.F."/>
            <person name="Guo W.B."/>
            <person name="Han X.H."/>
            <person name="Huang E.J."/>
            <person name="Li L.F."/>
            <person name="Wei W."/>
            <person name="Gao Y.C."/>
            <person name="Liu J.Z."/>
            <person name="Shao H.Z."/>
            <person name="Wang X."/>
            <person name="Wang C.C."/>
            <person name="Yang T.C."/>
            <person name="Huo Q.B."/>
            <person name="Li W."/>
            <person name="Chen H.Y."/>
            <person name="Chen S.E."/>
            <person name="Zhou L.G."/>
            <person name="Ni X.B."/>
            <person name="Tian J.H."/>
            <person name="Sheng Y."/>
            <person name="Liu T."/>
            <person name="Pan Y.S."/>
            <person name="Xia L.Y."/>
            <person name="Li J."/>
            <person name="Zhao F."/>
            <person name="Cao W.C."/>
        </authorList>
    </citation>
    <scope>NUCLEOTIDE SEQUENCE [LARGE SCALE GENOMIC DNA]</scope>
    <source>
        <strain evidence="1">HaeL-2018</strain>
    </source>
</reference>
<dbReference type="Proteomes" id="UP000821853">
    <property type="component" value="Chromosome 1"/>
</dbReference>
<dbReference type="AlphaFoldDB" id="A0A9J6FMA0"/>